<reference evidence="3 4" key="1">
    <citation type="submission" date="2014-04" db="EMBL/GenBank/DDBJ databases">
        <authorList>
            <consortium name="DOE Joint Genome Institute"/>
            <person name="Kuo A."/>
            <person name="Gay G."/>
            <person name="Dore J."/>
            <person name="Kohler A."/>
            <person name="Nagy L.G."/>
            <person name="Floudas D."/>
            <person name="Copeland A."/>
            <person name="Barry K.W."/>
            <person name="Cichocki N."/>
            <person name="Veneault-Fourrey C."/>
            <person name="LaButti K."/>
            <person name="Lindquist E.A."/>
            <person name="Lipzen A."/>
            <person name="Lundell T."/>
            <person name="Morin E."/>
            <person name="Murat C."/>
            <person name="Sun H."/>
            <person name="Tunlid A."/>
            <person name="Henrissat B."/>
            <person name="Grigoriev I.V."/>
            <person name="Hibbett D.S."/>
            <person name="Martin F."/>
            <person name="Nordberg H.P."/>
            <person name="Cantor M.N."/>
            <person name="Hua S.X."/>
        </authorList>
    </citation>
    <scope>NUCLEOTIDE SEQUENCE [LARGE SCALE GENOMIC DNA]</scope>
    <source>
        <strain evidence="4">h7</strain>
    </source>
</reference>
<proteinExistence type="predicted"/>
<dbReference type="STRING" id="686832.A0A0C3CCU1"/>
<dbReference type="GO" id="GO:0006396">
    <property type="term" value="P:RNA processing"/>
    <property type="evidence" value="ECO:0007669"/>
    <property type="project" value="InterPro"/>
</dbReference>
<evidence type="ECO:0000256" key="1">
    <source>
        <dbReference type="SAM" id="MobiDB-lite"/>
    </source>
</evidence>
<evidence type="ECO:0000313" key="3">
    <source>
        <dbReference type="EMBL" id="KIM41426.1"/>
    </source>
</evidence>
<dbReference type="HOGENOM" id="CLU_480627_0_0_1"/>
<dbReference type="InterPro" id="IPR000999">
    <property type="entry name" value="RNase_III_dom"/>
</dbReference>
<dbReference type="SMART" id="SM00535">
    <property type="entry name" value="RIBOc"/>
    <property type="match status" value="1"/>
</dbReference>
<dbReference type="EMBL" id="KN831780">
    <property type="protein sequence ID" value="KIM41426.1"/>
    <property type="molecule type" value="Genomic_DNA"/>
</dbReference>
<dbReference type="Proteomes" id="UP000053424">
    <property type="component" value="Unassembled WGS sequence"/>
</dbReference>
<feature type="domain" description="RNase III" evidence="2">
    <location>
        <begin position="31"/>
        <end position="158"/>
    </location>
</feature>
<sequence length="567" mass="62604">MPQKPLSYSQSSRPSPQTSLVRYLGECDNWSNPLERGLCPPIEDPTLLNMARNSVRGSKNNNDGLEFVGDRVTNLVCDLLLDRSKTTDLQYRVVSRVLSNNDTLGRLAHRLRLHEQAAFDPEGKESVAGWSPQGVTVPPKAMADLFEAHVGAVYVDKGLDAVVKWFKTLYGPLVPSAEGDFLGRHPGSYDVCLLQDCDGHPKIQDFQRRLVDSLTLSALTFVEKGGELLRHTPPSTVFTYDDKNGLANDSSLELIGLDIINLWVCKLCLKISPNILKATQHAAHLMTWVTYLATNDETLSILACFLGIYSYFNKSDPHYRPSTPIAGMGDVEKTTGGLEDKGYRKKLCLGLKALIAAFYLLDEEAANDWGEEWFKAIVVEAHALLITHPHYRLPSSVCRSSGTSDTPRKKPRTSTGPARDSPSRESPVPENSVSRKRPRTSLNETRDSEAENIPPWHLATPTIKNINQLSYSATLQKSSPAKPIESPSLKRVRTDSGVSSRLSDKGGNTGKPNIRSPLATPTSCKIRRKLSFTNDKPTPPLPLKPRQSATSSKAQPPKNREDCDPFV</sequence>
<dbReference type="Pfam" id="PF14622">
    <property type="entry name" value="Ribonucleas_3_3"/>
    <property type="match status" value="1"/>
</dbReference>
<feature type="compositionally biased region" description="Basic and acidic residues" evidence="1">
    <location>
        <begin position="558"/>
        <end position="567"/>
    </location>
</feature>
<accession>A0A0C3CCU1</accession>
<dbReference type="SUPFAM" id="SSF69065">
    <property type="entry name" value="RNase III domain-like"/>
    <property type="match status" value="1"/>
</dbReference>
<dbReference type="Gene3D" id="1.10.1520.10">
    <property type="entry name" value="Ribonuclease III domain"/>
    <property type="match status" value="1"/>
</dbReference>
<dbReference type="PROSITE" id="PS50142">
    <property type="entry name" value="RNASE_3_2"/>
    <property type="match status" value="1"/>
</dbReference>
<dbReference type="OrthoDB" id="2392202at2759"/>
<keyword evidence="4" id="KW-1185">Reference proteome</keyword>
<protein>
    <recommendedName>
        <fullName evidence="2">RNase III domain-containing protein</fullName>
    </recommendedName>
</protein>
<dbReference type="GO" id="GO:0004525">
    <property type="term" value="F:ribonuclease III activity"/>
    <property type="evidence" value="ECO:0007669"/>
    <property type="project" value="InterPro"/>
</dbReference>
<organism evidence="3 4">
    <name type="scientific">Hebeloma cylindrosporum</name>
    <dbReference type="NCBI Taxonomy" id="76867"/>
    <lineage>
        <taxon>Eukaryota</taxon>
        <taxon>Fungi</taxon>
        <taxon>Dikarya</taxon>
        <taxon>Basidiomycota</taxon>
        <taxon>Agaricomycotina</taxon>
        <taxon>Agaricomycetes</taxon>
        <taxon>Agaricomycetidae</taxon>
        <taxon>Agaricales</taxon>
        <taxon>Agaricineae</taxon>
        <taxon>Hymenogastraceae</taxon>
        <taxon>Hebeloma</taxon>
    </lineage>
</organism>
<gene>
    <name evidence="3" type="ORF">M413DRAFT_148495</name>
</gene>
<reference evidence="4" key="2">
    <citation type="submission" date="2015-01" db="EMBL/GenBank/DDBJ databases">
        <title>Evolutionary Origins and Diversification of the Mycorrhizal Mutualists.</title>
        <authorList>
            <consortium name="DOE Joint Genome Institute"/>
            <consortium name="Mycorrhizal Genomics Consortium"/>
            <person name="Kohler A."/>
            <person name="Kuo A."/>
            <person name="Nagy L.G."/>
            <person name="Floudas D."/>
            <person name="Copeland A."/>
            <person name="Barry K.W."/>
            <person name="Cichocki N."/>
            <person name="Veneault-Fourrey C."/>
            <person name="LaButti K."/>
            <person name="Lindquist E.A."/>
            <person name="Lipzen A."/>
            <person name="Lundell T."/>
            <person name="Morin E."/>
            <person name="Murat C."/>
            <person name="Riley R."/>
            <person name="Ohm R."/>
            <person name="Sun H."/>
            <person name="Tunlid A."/>
            <person name="Henrissat B."/>
            <person name="Grigoriev I.V."/>
            <person name="Hibbett D.S."/>
            <person name="Martin F."/>
        </authorList>
    </citation>
    <scope>NUCLEOTIDE SEQUENCE [LARGE SCALE GENOMIC DNA]</scope>
    <source>
        <strain evidence="4">h7</strain>
    </source>
</reference>
<dbReference type="InterPro" id="IPR036389">
    <property type="entry name" value="RNase_III_sf"/>
</dbReference>
<evidence type="ECO:0000259" key="2">
    <source>
        <dbReference type="PROSITE" id="PS50142"/>
    </source>
</evidence>
<dbReference type="CDD" id="cd00593">
    <property type="entry name" value="RIBOc"/>
    <property type="match status" value="1"/>
</dbReference>
<evidence type="ECO:0000313" key="4">
    <source>
        <dbReference type="Proteomes" id="UP000053424"/>
    </source>
</evidence>
<dbReference type="AlphaFoldDB" id="A0A0C3CCU1"/>
<name>A0A0C3CCU1_HEBCY</name>
<feature type="region of interest" description="Disordered" evidence="1">
    <location>
        <begin position="396"/>
        <end position="459"/>
    </location>
</feature>
<feature type="region of interest" description="Disordered" evidence="1">
    <location>
        <begin position="474"/>
        <end position="567"/>
    </location>
</feature>